<feature type="signal peptide" evidence="3">
    <location>
        <begin position="1"/>
        <end position="23"/>
    </location>
</feature>
<protein>
    <submittedName>
        <fullName evidence="5">FAD/FMN-containing protein</fullName>
    </submittedName>
</protein>
<evidence type="ECO:0000313" key="5">
    <source>
        <dbReference type="EMBL" id="KAF2789877.1"/>
    </source>
</evidence>
<dbReference type="PANTHER" id="PTHR13878">
    <property type="entry name" value="GULONOLACTONE OXIDASE"/>
    <property type="match status" value="1"/>
</dbReference>
<dbReference type="InterPro" id="IPR006094">
    <property type="entry name" value="Oxid_FAD_bind_N"/>
</dbReference>
<dbReference type="InterPro" id="IPR016169">
    <property type="entry name" value="FAD-bd_PCMH_sub2"/>
</dbReference>
<organism evidence="5 6">
    <name type="scientific">Melanomma pulvis-pyrius CBS 109.77</name>
    <dbReference type="NCBI Taxonomy" id="1314802"/>
    <lineage>
        <taxon>Eukaryota</taxon>
        <taxon>Fungi</taxon>
        <taxon>Dikarya</taxon>
        <taxon>Ascomycota</taxon>
        <taxon>Pezizomycotina</taxon>
        <taxon>Dothideomycetes</taxon>
        <taxon>Pleosporomycetidae</taxon>
        <taxon>Pleosporales</taxon>
        <taxon>Melanommataceae</taxon>
        <taxon>Melanomma</taxon>
    </lineage>
</organism>
<dbReference type="Proteomes" id="UP000799757">
    <property type="component" value="Unassembled WGS sequence"/>
</dbReference>
<dbReference type="PROSITE" id="PS51387">
    <property type="entry name" value="FAD_PCMH"/>
    <property type="match status" value="1"/>
</dbReference>
<gene>
    <name evidence="5" type="ORF">K505DRAFT_391851</name>
</gene>
<dbReference type="Pfam" id="PF08031">
    <property type="entry name" value="BBE"/>
    <property type="match status" value="1"/>
</dbReference>
<dbReference type="InterPro" id="IPR016166">
    <property type="entry name" value="FAD-bd_PCMH"/>
</dbReference>
<evidence type="ECO:0000313" key="6">
    <source>
        <dbReference type="Proteomes" id="UP000799757"/>
    </source>
</evidence>
<dbReference type="GO" id="GO:0071949">
    <property type="term" value="F:FAD binding"/>
    <property type="evidence" value="ECO:0007669"/>
    <property type="project" value="InterPro"/>
</dbReference>
<dbReference type="Pfam" id="PF01565">
    <property type="entry name" value="FAD_binding_4"/>
    <property type="match status" value="1"/>
</dbReference>
<dbReference type="InterPro" id="IPR012951">
    <property type="entry name" value="BBE"/>
</dbReference>
<sequence>MKFHQFTFTFLLASARGSPHCTAYDPCWPSQSSWQHFNSSISGRLIESRPSAAVCHQADYNEAQCAAAKANWTSSDWRTAQPGAYSGILWELGEDQCFINTTIDSSCSQGLVAEYTVNVSSVQDIQKAVKWAAKKHLYLIVKNTGHDHLGRSSGKGAFAIWTHNLKGRTWHDSFVPKGAAKGETGVKAVTLQAGEQWLDVYRDADQQGRIVVGGSARTVGAAGGWVTGGGHSPFSHFYGLGVDNVLEVNIVTAFGQTKTLNPYTDAEHFWAIRGGGGNAWGIITSITYKTHPTPTHIKTVAAQYLTNNTAARREVLKRVFRSIPTITDLGYTGYGTLDSSSPIGLIFLQPNGTNATADQVVKLLDLAGNVTGVDQQAGGFDFPSWIEYCNAFLQDPNIATNVIDPSRLLTAEVLMNKTEDLLDLLEDYPDRGAGFNFIGKVDSRSRDSTAVHSAWKHSRVVFSMGTDWADDASEFEKRYKKLQGVEVSKRLADIVGEGGGTYINEANPYESDWQQVFWGDKYERLERVKRRIDPKGLLVCNRCVGGDIVYEP</sequence>
<evidence type="ECO:0000256" key="1">
    <source>
        <dbReference type="ARBA" id="ARBA00005466"/>
    </source>
</evidence>
<feature type="domain" description="FAD-binding PCMH-type" evidence="4">
    <location>
        <begin position="108"/>
        <end position="293"/>
    </location>
</feature>
<dbReference type="SUPFAM" id="SSF56176">
    <property type="entry name" value="FAD-binding/transporter-associated domain-like"/>
    <property type="match status" value="1"/>
</dbReference>
<proteinExistence type="inferred from homology"/>
<comment type="similarity">
    <text evidence="1">Belongs to the oxygen-dependent FAD-linked oxidoreductase family.</text>
</comment>
<keyword evidence="2" id="KW-0560">Oxidoreductase</keyword>
<reference evidence="5" key="1">
    <citation type="journal article" date="2020" name="Stud. Mycol.">
        <title>101 Dothideomycetes genomes: a test case for predicting lifestyles and emergence of pathogens.</title>
        <authorList>
            <person name="Haridas S."/>
            <person name="Albert R."/>
            <person name="Binder M."/>
            <person name="Bloem J."/>
            <person name="Labutti K."/>
            <person name="Salamov A."/>
            <person name="Andreopoulos B."/>
            <person name="Baker S."/>
            <person name="Barry K."/>
            <person name="Bills G."/>
            <person name="Bluhm B."/>
            <person name="Cannon C."/>
            <person name="Castanera R."/>
            <person name="Culley D."/>
            <person name="Daum C."/>
            <person name="Ezra D."/>
            <person name="Gonzalez J."/>
            <person name="Henrissat B."/>
            <person name="Kuo A."/>
            <person name="Liang C."/>
            <person name="Lipzen A."/>
            <person name="Lutzoni F."/>
            <person name="Magnuson J."/>
            <person name="Mondo S."/>
            <person name="Nolan M."/>
            <person name="Ohm R."/>
            <person name="Pangilinan J."/>
            <person name="Park H.-J."/>
            <person name="Ramirez L."/>
            <person name="Alfaro M."/>
            <person name="Sun H."/>
            <person name="Tritt A."/>
            <person name="Yoshinaga Y."/>
            <person name="Zwiers L.-H."/>
            <person name="Turgeon B."/>
            <person name="Goodwin S."/>
            <person name="Spatafora J."/>
            <person name="Crous P."/>
            <person name="Grigoriev I."/>
        </authorList>
    </citation>
    <scope>NUCLEOTIDE SEQUENCE</scope>
    <source>
        <strain evidence="5">CBS 109.77</strain>
    </source>
</reference>
<dbReference type="EMBL" id="MU002107">
    <property type="protein sequence ID" value="KAF2789877.1"/>
    <property type="molecule type" value="Genomic_DNA"/>
</dbReference>
<evidence type="ECO:0000256" key="3">
    <source>
        <dbReference type="SAM" id="SignalP"/>
    </source>
</evidence>
<accession>A0A6A6X1T8</accession>
<dbReference type="GO" id="GO:0016491">
    <property type="term" value="F:oxidoreductase activity"/>
    <property type="evidence" value="ECO:0007669"/>
    <property type="project" value="UniProtKB-KW"/>
</dbReference>
<keyword evidence="3" id="KW-0732">Signal</keyword>
<dbReference type="AlphaFoldDB" id="A0A6A6X1T8"/>
<dbReference type="PANTHER" id="PTHR13878:SF91">
    <property type="entry name" value="FAD BINDING DOMAIN PROTEIN (AFU_ORTHOLOGUE AFUA_6G12070)-RELATED"/>
    <property type="match status" value="1"/>
</dbReference>
<feature type="chain" id="PRO_5025451759" evidence="3">
    <location>
        <begin position="24"/>
        <end position="552"/>
    </location>
</feature>
<keyword evidence="6" id="KW-1185">Reference proteome</keyword>
<dbReference type="InterPro" id="IPR036318">
    <property type="entry name" value="FAD-bd_PCMH-like_sf"/>
</dbReference>
<dbReference type="Gene3D" id="3.30.465.10">
    <property type="match status" value="2"/>
</dbReference>
<evidence type="ECO:0000256" key="2">
    <source>
        <dbReference type="ARBA" id="ARBA00023002"/>
    </source>
</evidence>
<dbReference type="InterPro" id="IPR050432">
    <property type="entry name" value="FAD-linked_Oxidoreductases_BP"/>
</dbReference>
<evidence type="ECO:0000259" key="4">
    <source>
        <dbReference type="PROSITE" id="PS51387"/>
    </source>
</evidence>
<name>A0A6A6X1T8_9PLEO</name>
<dbReference type="OrthoDB" id="9983560at2759"/>